<gene>
    <name evidence="4" type="ORF">KC207_00035</name>
</gene>
<evidence type="ECO:0000256" key="2">
    <source>
        <dbReference type="ARBA" id="ARBA00022448"/>
    </source>
</evidence>
<dbReference type="PANTHER" id="PTHR30061:SF50">
    <property type="entry name" value="MALTOSE_MALTODEXTRIN-BINDING PERIPLASMIC PROTEIN"/>
    <property type="match status" value="1"/>
</dbReference>
<dbReference type="InterPro" id="IPR006059">
    <property type="entry name" value="SBP"/>
</dbReference>
<comment type="caution">
    <text evidence="4">The sequence shown here is derived from an EMBL/GenBank/DDBJ whole genome shotgun (WGS) entry which is preliminary data.</text>
</comment>
<evidence type="ECO:0000313" key="4">
    <source>
        <dbReference type="EMBL" id="MBR7741682.1"/>
    </source>
</evidence>
<keyword evidence="5" id="KW-1185">Reference proteome</keyword>
<comment type="similarity">
    <text evidence="1">Belongs to the bacterial solute-binding protein 1 family.</text>
</comment>
<dbReference type="PROSITE" id="PS51257">
    <property type="entry name" value="PROKAR_LIPOPROTEIN"/>
    <property type="match status" value="1"/>
</dbReference>
<dbReference type="Gene3D" id="3.40.190.10">
    <property type="entry name" value="Periplasmic binding protein-like II"/>
    <property type="match status" value="2"/>
</dbReference>
<proteinExistence type="inferred from homology"/>
<evidence type="ECO:0000256" key="3">
    <source>
        <dbReference type="ARBA" id="ARBA00022729"/>
    </source>
</evidence>
<accession>A0A941HYC1</accession>
<dbReference type="Pfam" id="PF01547">
    <property type="entry name" value="SBP_bac_1"/>
    <property type="match status" value="1"/>
</dbReference>
<dbReference type="AlphaFoldDB" id="A0A941HYC1"/>
<evidence type="ECO:0000313" key="5">
    <source>
        <dbReference type="Proteomes" id="UP000677016"/>
    </source>
</evidence>
<dbReference type="EMBL" id="JAGSNF010000001">
    <property type="protein sequence ID" value="MBR7741682.1"/>
    <property type="molecule type" value="Genomic_DNA"/>
</dbReference>
<dbReference type="Proteomes" id="UP000677016">
    <property type="component" value="Unassembled WGS sequence"/>
</dbReference>
<dbReference type="RefSeq" id="WP_211600755.1">
    <property type="nucleotide sequence ID" value="NZ_JAGSNF010000001.1"/>
</dbReference>
<dbReference type="PANTHER" id="PTHR30061">
    <property type="entry name" value="MALTOSE-BINDING PERIPLASMIC PROTEIN"/>
    <property type="match status" value="1"/>
</dbReference>
<keyword evidence="2" id="KW-0813">Transport</keyword>
<name>A0A941HYC1_9MICO</name>
<organism evidence="4 5">
    <name type="scientific">Phycicoccus avicenniae</name>
    <dbReference type="NCBI Taxonomy" id="2828860"/>
    <lineage>
        <taxon>Bacteria</taxon>
        <taxon>Bacillati</taxon>
        <taxon>Actinomycetota</taxon>
        <taxon>Actinomycetes</taxon>
        <taxon>Micrococcales</taxon>
        <taxon>Intrasporangiaceae</taxon>
        <taxon>Phycicoccus</taxon>
    </lineage>
</organism>
<dbReference type="GO" id="GO:0015768">
    <property type="term" value="P:maltose transport"/>
    <property type="evidence" value="ECO:0007669"/>
    <property type="project" value="TreeGrafter"/>
</dbReference>
<sequence>MDRGILKRAVATSAGIAVGAAMLAGCGQREGGETAAPTATVDSSPATGEIVVWAAENEGQTLEALAETFQEENPDVTVTITPITFDDLPRKIDTAVAGGEVPDIVQPSTGLQTFVTNGAIAPVPADLVDTSIYFDGALDAATFDDVLYGVPWYVTVQSYYFREDIAEEAGLEAPTTWDEAVEFAGAMQEEGVDIGNAQFTTGVGAWQTVLPLIFQAGGNVVDDEGNFVLDSPEVVEALDHYQRFFREGVADPTYTITAAGEVEADLADGRVGSYTTGSYSYGIALDALDGDESKIGVSPLPAGPESNAGYLGGSTLSVMEGAENADAAWKFIRYATTVEAEQQAYDVSGVLPAARDSWNSGPLADSAEGQAFAAQLEESVPAPKVLTWTEVRDVIAEYAEQVAREVITPEEAAAAIQDEAERIGTGE</sequence>
<dbReference type="GO" id="GO:0055052">
    <property type="term" value="C:ATP-binding cassette (ABC) transporter complex, substrate-binding subunit-containing"/>
    <property type="evidence" value="ECO:0007669"/>
    <property type="project" value="TreeGrafter"/>
</dbReference>
<evidence type="ECO:0000256" key="1">
    <source>
        <dbReference type="ARBA" id="ARBA00008520"/>
    </source>
</evidence>
<dbReference type="GO" id="GO:0042956">
    <property type="term" value="P:maltodextrin transmembrane transport"/>
    <property type="evidence" value="ECO:0007669"/>
    <property type="project" value="TreeGrafter"/>
</dbReference>
<reference evidence="4" key="1">
    <citation type="submission" date="2021-04" db="EMBL/GenBank/DDBJ databases">
        <title>Phycicoccus avicenniae sp. nov., a novel endophytic actinomycetes isolated from branch of Avicennia mariana.</title>
        <authorList>
            <person name="Tuo L."/>
        </authorList>
    </citation>
    <scope>NUCLEOTIDE SEQUENCE</scope>
    <source>
        <strain evidence="4">BSK3Z-2</strain>
    </source>
</reference>
<protein>
    <submittedName>
        <fullName evidence="4">Extracellular solute-binding protein</fullName>
    </submittedName>
</protein>
<keyword evidence="3" id="KW-0732">Signal</keyword>
<dbReference type="SUPFAM" id="SSF53850">
    <property type="entry name" value="Periplasmic binding protein-like II"/>
    <property type="match status" value="1"/>
</dbReference>
<dbReference type="GO" id="GO:1901982">
    <property type="term" value="F:maltose binding"/>
    <property type="evidence" value="ECO:0007669"/>
    <property type="project" value="TreeGrafter"/>
</dbReference>